<protein>
    <submittedName>
        <fullName evidence="1">Uncharacterized protein</fullName>
    </submittedName>
</protein>
<sequence>MSYEQRDKLRDANREYVRNNPEAQKLAEQEMNVLIAPEMPETMFKKYGELARKFMCAYWKNSPRYVDVVRVVKFVQSLQQDLEQEKIKDSTSATTTTTTSIQQLGGNVGSAQKSYGLFVDYVRKGQACGPDACEDILELNVANGDTSAFGRHSIDDVSKWGQPHERESGAESRVDRHFKPQIQDRHDKLQIQDRHDKLQIQHRQFKASGQDWV</sequence>
<accession>A0ABQ7JSX4</accession>
<gene>
    <name evidence="1" type="ORF">BGZ96_011078</name>
</gene>
<dbReference type="EMBL" id="JAAAIM010000759">
    <property type="protein sequence ID" value="KAG0284551.1"/>
    <property type="molecule type" value="Genomic_DNA"/>
</dbReference>
<reference evidence="1 2" key="1">
    <citation type="journal article" date="2020" name="Fungal Divers.">
        <title>Resolving the Mortierellaceae phylogeny through synthesis of multi-gene phylogenetics and phylogenomics.</title>
        <authorList>
            <person name="Vandepol N."/>
            <person name="Liber J."/>
            <person name="Desiro A."/>
            <person name="Na H."/>
            <person name="Kennedy M."/>
            <person name="Barry K."/>
            <person name="Grigoriev I.V."/>
            <person name="Miller A.N."/>
            <person name="O'Donnell K."/>
            <person name="Stajich J.E."/>
            <person name="Bonito G."/>
        </authorList>
    </citation>
    <scope>NUCLEOTIDE SEQUENCE [LARGE SCALE GENOMIC DNA]</scope>
    <source>
        <strain evidence="1 2">AD045</strain>
    </source>
</reference>
<dbReference type="Proteomes" id="UP001194696">
    <property type="component" value="Unassembled WGS sequence"/>
</dbReference>
<name>A0ABQ7JSX4_9FUNG</name>
<evidence type="ECO:0000313" key="2">
    <source>
        <dbReference type="Proteomes" id="UP001194696"/>
    </source>
</evidence>
<organism evidence="1 2">
    <name type="scientific">Linnemannia gamsii</name>
    <dbReference type="NCBI Taxonomy" id="64522"/>
    <lineage>
        <taxon>Eukaryota</taxon>
        <taxon>Fungi</taxon>
        <taxon>Fungi incertae sedis</taxon>
        <taxon>Mucoromycota</taxon>
        <taxon>Mortierellomycotina</taxon>
        <taxon>Mortierellomycetes</taxon>
        <taxon>Mortierellales</taxon>
        <taxon>Mortierellaceae</taxon>
        <taxon>Linnemannia</taxon>
    </lineage>
</organism>
<proteinExistence type="predicted"/>
<keyword evidence="2" id="KW-1185">Reference proteome</keyword>
<comment type="caution">
    <text evidence="1">The sequence shown here is derived from an EMBL/GenBank/DDBJ whole genome shotgun (WGS) entry which is preliminary data.</text>
</comment>
<evidence type="ECO:0000313" key="1">
    <source>
        <dbReference type="EMBL" id="KAG0284551.1"/>
    </source>
</evidence>